<dbReference type="InterPro" id="IPR044159">
    <property type="entry name" value="IQM"/>
</dbReference>
<evidence type="ECO:0000256" key="1">
    <source>
        <dbReference type="ARBA" id="ARBA00004123"/>
    </source>
</evidence>
<evidence type="ECO:0000256" key="3">
    <source>
        <dbReference type="ARBA" id="ARBA00022490"/>
    </source>
</evidence>
<keyword evidence="7" id="KW-1185">Reference proteome</keyword>
<dbReference type="Proteomes" id="UP001140949">
    <property type="component" value="Unassembled WGS sequence"/>
</dbReference>
<dbReference type="PANTHER" id="PTHR31250:SF10">
    <property type="entry name" value="IQ DOMAIN-CONTAINING PROTEIN IQM3"/>
    <property type="match status" value="1"/>
</dbReference>
<evidence type="ECO:0000313" key="6">
    <source>
        <dbReference type="EMBL" id="KAJ6851762.1"/>
    </source>
</evidence>
<organism evidence="6 7">
    <name type="scientific">Iris pallida</name>
    <name type="common">Sweet iris</name>
    <dbReference type="NCBI Taxonomy" id="29817"/>
    <lineage>
        <taxon>Eukaryota</taxon>
        <taxon>Viridiplantae</taxon>
        <taxon>Streptophyta</taxon>
        <taxon>Embryophyta</taxon>
        <taxon>Tracheophyta</taxon>
        <taxon>Spermatophyta</taxon>
        <taxon>Magnoliopsida</taxon>
        <taxon>Liliopsida</taxon>
        <taxon>Asparagales</taxon>
        <taxon>Iridaceae</taxon>
        <taxon>Iridoideae</taxon>
        <taxon>Irideae</taxon>
        <taxon>Iris</taxon>
    </lineage>
</organism>
<dbReference type="GO" id="GO:0005634">
    <property type="term" value="C:nucleus"/>
    <property type="evidence" value="ECO:0007669"/>
    <property type="project" value="UniProtKB-SubCell"/>
</dbReference>
<dbReference type="AlphaFoldDB" id="A0AAX6IEW2"/>
<dbReference type="PANTHER" id="PTHR31250">
    <property type="entry name" value="IQ DOMAIN-CONTAINING PROTEIN IQM3"/>
    <property type="match status" value="1"/>
</dbReference>
<evidence type="ECO:0000256" key="2">
    <source>
        <dbReference type="ARBA" id="ARBA00004496"/>
    </source>
</evidence>
<feature type="region of interest" description="Disordered" evidence="5">
    <location>
        <begin position="141"/>
        <end position="191"/>
    </location>
</feature>
<keyword evidence="4" id="KW-0539">Nucleus</keyword>
<accession>A0AAX6IEW2</accession>
<protein>
    <submittedName>
        <fullName evidence="6">IQ domain-containing protein IQM3-like</fullName>
    </submittedName>
</protein>
<proteinExistence type="predicted"/>
<comment type="subcellular location">
    <subcellularLocation>
        <location evidence="2">Cytoplasm</location>
    </subcellularLocation>
    <subcellularLocation>
        <location evidence="1">Nucleus</location>
    </subcellularLocation>
</comment>
<dbReference type="GO" id="GO:0005737">
    <property type="term" value="C:cytoplasm"/>
    <property type="evidence" value="ECO:0007669"/>
    <property type="project" value="UniProtKB-SubCell"/>
</dbReference>
<dbReference type="EMBL" id="JANAVB010002196">
    <property type="protein sequence ID" value="KAJ6851762.1"/>
    <property type="molecule type" value="Genomic_DNA"/>
</dbReference>
<keyword evidence="3" id="KW-0963">Cytoplasm</keyword>
<reference evidence="6" key="1">
    <citation type="journal article" date="2023" name="GigaByte">
        <title>Genome assembly of the bearded iris, Iris pallida Lam.</title>
        <authorList>
            <person name="Bruccoleri R.E."/>
            <person name="Oakeley E.J."/>
            <person name="Faust A.M.E."/>
            <person name="Altorfer M."/>
            <person name="Dessus-Babus S."/>
            <person name="Burckhardt D."/>
            <person name="Oertli M."/>
            <person name="Naumann U."/>
            <person name="Petersen F."/>
            <person name="Wong J."/>
        </authorList>
    </citation>
    <scope>NUCLEOTIDE SEQUENCE</scope>
    <source>
        <strain evidence="6">GSM-AAB239-AS_SAM_17_03QT</strain>
    </source>
</reference>
<name>A0AAX6IEW2_IRIPA</name>
<evidence type="ECO:0000313" key="7">
    <source>
        <dbReference type="Proteomes" id="UP001140949"/>
    </source>
</evidence>
<sequence length="191" mass="21463">MGPIERQHYEYVALEGKIVHKQTGEFLDTTNGSKGAKWIFVMSTSKNLYAGQKKKGLFHHSSFLAGGVTLAAGRFTVEDGVLKSISAYSGHYKPSEENLNNFLNFLRENGVDPSEVEVPCASNEDYYDDSTQDRVEKETEVATFFKPPQLETPTKMENRAPRVPRTPNSHRFFASYLSPTSANDDDDDEKK</sequence>
<evidence type="ECO:0000256" key="5">
    <source>
        <dbReference type="SAM" id="MobiDB-lite"/>
    </source>
</evidence>
<comment type="caution">
    <text evidence="6">The sequence shown here is derived from an EMBL/GenBank/DDBJ whole genome shotgun (WGS) entry which is preliminary data.</text>
</comment>
<gene>
    <name evidence="6" type="ORF">M6B38_260350</name>
</gene>
<reference evidence="6" key="2">
    <citation type="submission" date="2023-04" db="EMBL/GenBank/DDBJ databases">
        <authorList>
            <person name="Bruccoleri R.E."/>
            <person name="Oakeley E.J."/>
            <person name="Faust A.-M."/>
            <person name="Dessus-Babus S."/>
            <person name="Altorfer M."/>
            <person name="Burckhardt D."/>
            <person name="Oertli M."/>
            <person name="Naumann U."/>
            <person name="Petersen F."/>
            <person name="Wong J."/>
        </authorList>
    </citation>
    <scope>NUCLEOTIDE SEQUENCE</scope>
    <source>
        <strain evidence="6">GSM-AAB239-AS_SAM_17_03QT</strain>
        <tissue evidence="6">Leaf</tissue>
    </source>
</reference>
<evidence type="ECO:0000256" key="4">
    <source>
        <dbReference type="ARBA" id="ARBA00023242"/>
    </source>
</evidence>